<dbReference type="Proteomes" id="UP000070501">
    <property type="component" value="Unassembled WGS sequence"/>
</dbReference>
<dbReference type="STRING" id="196109.A0A136J4S7"/>
<evidence type="ECO:0008006" key="3">
    <source>
        <dbReference type="Google" id="ProtNLM"/>
    </source>
</evidence>
<reference evidence="2" key="1">
    <citation type="submission" date="2016-02" db="EMBL/GenBank/DDBJ databases">
        <title>Draft genome sequence of Microdochium bolleyi, a fungal endophyte of beachgrass.</title>
        <authorList>
            <consortium name="DOE Joint Genome Institute"/>
            <person name="David A.S."/>
            <person name="May G."/>
            <person name="Haridas S."/>
            <person name="Lim J."/>
            <person name="Wang M."/>
            <person name="Labutti K."/>
            <person name="Lipzen A."/>
            <person name="Barry K."/>
            <person name="Grigoriev I.V."/>
        </authorList>
    </citation>
    <scope>NUCLEOTIDE SEQUENCE [LARGE SCALE GENOMIC DNA]</scope>
    <source>
        <strain evidence="2">J235TASD1</strain>
    </source>
</reference>
<gene>
    <name evidence="1" type="ORF">Micbo1qcDRAFT_162302</name>
</gene>
<name>A0A136J4S7_9PEZI</name>
<organism evidence="1 2">
    <name type="scientific">Microdochium bolleyi</name>
    <dbReference type="NCBI Taxonomy" id="196109"/>
    <lineage>
        <taxon>Eukaryota</taxon>
        <taxon>Fungi</taxon>
        <taxon>Dikarya</taxon>
        <taxon>Ascomycota</taxon>
        <taxon>Pezizomycotina</taxon>
        <taxon>Sordariomycetes</taxon>
        <taxon>Xylariomycetidae</taxon>
        <taxon>Xylariales</taxon>
        <taxon>Microdochiaceae</taxon>
        <taxon>Microdochium</taxon>
    </lineage>
</organism>
<accession>A0A136J4S7</accession>
<evidence type="ECO:0000313" key="2">
    <source>
        <dbReference type="Proteomes" id="UP000070501"/>
    </source>
</evidence>
<evidence type="ECO:0000313" key="1">
    <source>
        <dbReference type="EMBL" id="KXJ92153.1"/>
    </source>
</evidence>
<feature type="non-terminal residue" evidence="1">
    <location>
        <position position="60"/>
    </location>
</feature>
<dbReference type="EMBL" id="KQ964249">
    <property type="protein sequence ID" value="KXJ92153.1"/>
    <property type="molecule type" value="Genomic_DNA"/>
</dbReference>
<dbReference type="OrthoDB" id="10253254at2759"/>
<sequence>MHYTTAIEPKWLTEVAPTFFKLVPNNTLSKRQKAERIVPLHNKFAGEDDWRLSAQRGKGR</sequence>
<dbReference type="AlphaFoldDB" id="A0A136J4S7"/>
<protein>
    <recommendedName>
        <fullName evidence="3">DEAD-box helicase OB fold domain-containing protein</fullName>
    </recommendedName>
</protein>
<dbReference type="InParanoid" id="A0A136J4S7"/>
<keyword evidence="2" id="KW-1185">Reference proteome</keyword>
<proteinExistence type="predicted"/>